<dbReference type="Pfam" id="PF14011">
    <property type="entry name" value="ESX-1_EspG"/>
    <property type="match status" value="1"/>
</dbReference>
<evidence type="ECO:0008006" key="7">
    <source>
        <dbReference type="Google" id="ProtNLM"/>
    </source>
</evidence>
<dbReference type="InterPro" id="IPR025734">
    <property type="entry name" value="EspG"/>
</dbReference>
<comment type="caution">
    <text evidence="5">The sequence shown here is derived from an EMBL/GenBank/DDBJ whole genome shotgun (WGS) entry which is preliminary data.</text>
</comment>
<proteinExistence type="inferred from homology"/>
<evidence type="ECO:0000256" key="3">
    <source>
        <dbReference type="ARBA" id="ARBA00022490"/>
    </source>
</evidence>
<comment type="similarity">
    <text evidence="2">Belongs to the EspG family.</text>
</comment>
<gene>
    <name evidence="5" type="ORF">FHU38_003142</name>
</gene>
<keyword evidence="3" id="KW-0963">Cytoplasm</keyword>
<keyword evidence="4" id="KW-0143">Chaperone</keyword>
<sequence>MSASAFDILYSDLGYRDPPAPLRVRSVGATEADRRDIRAAVYENLAERGLFHAGELDAALRERLRVLARSSVYVECEALLDLEQEEPLRAVAATTGRRGVLAVQPNRTIALAEIGGGSEVFAAAVGVLPPLSPGPGLGVSLPASVFGVDGEVDDPVYGDAESGRSAAQQRQLREVLAIQARPVLGAGQFSVRVREEAGSRRLGGVSWFSTDIGAYLGTTTEGRAGRQWVNVAPADRERIAARLAELP</sequence>
<reference evidence="5 6" key="1">
    <citation type="submission" date="2020-03" db="EMBL/GenBank/DDBJ databases">
        <title>Sequencing the genomes of 1000 actinobacteria strains.</title>
        <authorList>
            <person name="Klenk H.-P."/>
        </authorList>
    </citation>
    <scope>NUCLEOTIDE SEQUENCE [LARGE SCALE GENOMIC DNA]</scope>
    <source>
        <strain evidence="5 6">DSM 45685</strain>
    </source>
</reference>
<protein>
    <recommendedName>
        <fullName evidence="7">EspG family protein</fullName>
    </recommendedName>
</protein>
<comment type="subcellular location">
    <subcellularLocation>
        <location evidence="1">Cytoplasm</location>
    </subcellularLocation>
</comment>
<evidence type="ECO:0000256" key="1">
    <source>
        <dbReference type="ARBA" id="ARBA00004496"/>
    </source>
</evidence>
<keyword evidence="6" id="KW-1185">Reference proteome</keyword>
<evidence type="ECO:0000313" key="6">
    <source>
        <dbReference type="Proteomes" id="UP000545493"/>
    </source>
</evidence>
<accession>A0A7X5URB8</accession>
<name>A0A7X5URB8_9PSEU</name>
<evidence type="ECO:0000256" key="4">
    <source>
        <dbReference type="ARBA" id="ARBA00023186"/>
    </source>
</evidence>
<dbReference type="Proteomes" id="UP000545493">
    <property type="component" value="Unassembled WGS sequence"/>
</dbReference>
<organism evidence="5 6">
    <name type="scientific">Saccharomonospora amisosensis</name>
    <dbReference type="NCBI Taxonomy" id="1128677"/>
    <lineage>
        <taxon>Bacteria</taxon>
        <taxon>Bacillati</taxon>
        <taxon>Actinomycetota</taxon>
        <taxon>Actinomycetes</taxon>
        <taxon>Pseudonocardiales</taxon>
        <taxon>Pseudonocardiaceae</taxon>
        <taxon>Saccharomonospora</taxon>
    </lineage>
</organism>
<dbReference type="AlphaFoldDB" id="A0A7X5URB8"/>
<evidence type="ECO:0000256" key="2">
    <source>
        <dbReference type="ARBA" id="ARBA00006411"/>
    </source>
</evidence>
<evidence type="ECO:0000313" key="5">
    <source>
        <dbReference type="EMBL" id="NIJ12798.1"/>
    </source>
</evidence>
<dbReference type="EMBL" id="JAAOYM010000001">
    <property type="protein sequence ID" value="NIJ12798.1"/>
    <property type="molecule type" value="Genomic_DNA"/>
</dbReference>